<gene>
    <name evidence="1" type="ordered locus">Desde_4179</name>
</gene>
<protein>
    <recommendedName>
        <fullName evidence="3">MBL fold metallo-hydrolase</fullName>
    </recommendedName>
</protein>
<accession>I4AEQ5</accession>
<reference evidence="1 2" key="2">
    <citation type="journal article" date="2015" name="J. Bacteriol.">
        <title>Genomic, proteomic, and biochemical analysis of the organohalide respiratory pathway in Desulfitobacterium dehalogenans.</title>
        <authorList>
            <person name="Kruse T."/>
            <person name="van de Pas B.A."/>
            <person name="Atteia A."/>
            <person name="Krab K."/>
            <person name="Hagen W.R."/>
            <person name="Goodwin L."/>
            <person name="Chain P."/>
            <person name="Boeren S."/>
            <person name="Maphosa F."/>
            <person name="Schraa G."/>
            <person name="de Vos W.M."/>
            <person name="van der Oost J."/>
            <person name="Smidt H."/>
            <person name="Stams A.J."/>
        </authorList>
    </citation>
    <scope>NUCLEOTIDE SEQUENCE [LARGE SCALE GENOMIC DNA]</scope>
    <source>
        <strain evidence="2">ATCC 51507 / DSM 9161 / JW/IU-DC1</strain>
    </source>
</reference>
<dbReference type="PANTHER" id="PTHR42967">
    <property type="entry name" value="METAL DEPENDENT HYDROLASE"/>
    <property type="match status" value="1"/>
</dbReference>
<dbReference type="eggNOG" id="COG2220">
    <property type="taxonomic scope" value="Bacteria"/>
</dbReference>
<dbReference type="SUPFAM" id="SSF56281">
    <property type="entry name" value="Metallo-hydrolase/oxidoreductase"/>
    <property type="match status" value="1"/>
</dbReference>
<dbReference type="Pfam" id="PF13483">
    <property type="entry name" value="Lactamase_B_3"/>
    <property type="match status" value="1"/>
</dbReference>
<dbReference type="OrthoDB" id="36975at2"/>
<dbReference type="RefSeq" id="WP_014795910.1">
    <property type="nucleotide sequence ID" value="NC_018017.1"/>
</dbReference>
<dbReference type="PANTHER" id="PTHR42967:SF1">
    <property type="entry name" value="MBL FOLD METALLO-HYDROLASE"/>
    <property type="match status" value="1"/>
</dbReference>
<dbReference type="HOGENOM" id="CLU_061731_0_0_9"/>
<dbReference type="Gene3D" id="3.60.15.10">
    <property type="entry name" value="Ribonuclease Z/Hydroxyacylglutathione hydrolase-like"/>
    <property type="match status" value="1"/>
</dbReference>
<dbReference type="AlphaFoldDB" id="I4AEQ5"/>
<proteinExistence type="predicted"/>
<name>I4AEQ5_DESDJ</name>
<dbReference type="KEGG" id="ddh:Desde_4179"/>
<evidence type="ECO:0008006" key="3">
    <source>
        <dbReference type="Google" id="ProtNLM"/>
    </source>
</evidence>
<dbReference type="STRING" id="756499.Desde_4179"/>
<dbReference type="Proteomes" id="UP000006053">
    <property type="component" value="Chromosome"/>
</dbReference>
<reference evidence="2" key="1">
    <citation type="submission" date="2012-06" db="EMBL/GenBank/DDBJ databases">
        <title>Complete sequence of Desulfitobacterium dehalogenans ATCC 51507.</title>
        <authorList>
            <person name="Lucas S."/>
            <person name="Han J."/>
            <person name="Lapidus A."/>
            <person name="Cheng J.-F."/>
            <person name="Goodwin L."/>
            <person name="Pitluck S."/>
            <person name="Peters L."/>
            <person name="Ovchinnikova G."/>
            <person name="Teshima H."/>
            <person name="Detter J.C."/>
            <person name="Han C."/>
            <person name="Tapia R."/>
            <person name="Land M."/>
            <person name="Hauser L."/>
            <person name="Kyrpides N."/>
            <person name="Ivanova N."/>
            <person name="Pagani I."/>
            <person name="Kruse T."/>
            <person name="de Vos W.M."/>
            <person name="Smidt H."/>
            <person name="Woyke T."/>
        </authorList>
    </citation>
    <scope>NUCLEOTIDE SEQUENCE [LARGE SCALE GENOMIC DNA]</scope>
    <source>
        <strain evidence="2">ATCC 51507 / DSM 9161 / JW/IU-DC1</strain>
    </source>
</reference>
<dbReference type="EMBL" id="CP003348">
    <property type="protein sequence ID" value="AFM02440.1"/>
    <property type="molecule type" value="Genomic_DNA"/>
</dbReference>
<organism evidence="1 2">
    <name type="scientific">Desulfitobacterium dehalogenans (strain ATCC 51507 / DSM 9161 / JW/IU-DC1)</name>
    <dbReference type="NCBI Taxonomy" id="756499"/>
    <lineage>
        <taxon>Bacteria</taxon>
        <taxon>Bacillati</taxon>
        <taxon>Bacillota</taxon>
        <taxon>Clostridia</taxon>
        <taxon>Eubacteriales</taxon>
        <taxon>Desulfitobacteriaceae</taxon>
        <taxon>Desulfitobacterium</taxon>
    </lineage>
</organism>
<sequence>MNAPLEKLELRIEYIHHSGFTVETDRDFLVFDYYQGQVQFPSNKRITVFSSHVHPDHYNPEIFQWQSQYPDIHYILSSDIQGHPQLPQVQENLIFLSPYEEVHRDDLKIRTYGSTDVGISFLVELDVKEGIHLFHAGDLNWWHWWGEPQEDILWAEKMFKEEIAKIKEERIDIAFFPVDPRLEQYYSIGAEYFIQEINPQVLVPMHFGEDYKSIQSFVEKMASSSTEILGITQSNQHFAI</sequence>
<keyword evidence="2" id="KW-1185">Reference proteome</keyword>
<evidence type="ECO:0000313" key="2">
    <source>
        <dbReference type="Proteomes" id="UP000006053"/>
    </source>
</evidence>
<dbReference type="InterPro" id="IPR036866">
    <property type="entry name" value="RibonucZ/Hydroxyglut_hydro"/>
</dbReference>
<evidence type="ECO:0000313" key="1">
    <source>
        <dbReference type="EMBL" id="AFM02440.1"/>
    </source>
</evidence>